<reference evidence="2" key="3">
    <citation type="submission" date="2015-06" db="UniProtKB">
        <authorList>
            <consortium name="EnsemblMetazoa"/>
        </authorList>
    </citation>
    <scope>IDENTIFICATION</scope>
</reference>
<sequence>MTNQARLLNGGREKQIRKRFVREKQEEAWWRRWEEEFYFELGLKSDWWRAVNRMAMEYNLDGGKGLDAWIKEMAKEEVERTVKQRQRALEKWRGRLSKDKERWRSGEDG</sequence>
<reference evidence="1 3" key="2">
    <citation type="journal article" date="2013" name="Nature">
        <title>Insights into bilaterian evolution from three spiralian genomes.</title>
        <authorList>
            <person name="Simakov O."/>
            <person name="Marletaz F."/>
            <person name="Cho S.J."/>
            <person name="Edsinger-Gonzales E."/>
            <person name="Havlak P."/>
            <person name="Hellsten U."/>
            <person name="Kuo D.H."/>
            <person name="Larsson T."/>
            <person name="Lv J."/>
            <person name="Arendt D."/>
            <person name="Savage R."/>
            <person name="Osoegawa K."/>
            <person name="de Jong P."/>
            <person name="Grimwood J."/>
            <person name="Chapman J.A."/>
            <person name="Shapiro H."/>
            <person name="Aerts A."/>
            <person name="Otillar R.P."/>
            <person name="Terry A.Y."/>
            <person name="Boore J.L."/>
            <person name="Grigoriev I.V."/>
            <person name="Lindberg D.R."/>
            <person name="Seaver E.C."/>
            <person name="Weisblat D.A."/>
            <person name="Putnam N.H."/>
            <person name="Rokhsar D.S."/>
        </authorList>
    </citation>
    <scope>NUCLEOTIDE SEQUENCE</scope>
    <source>
        <strain evidence="1 3">I ESC-2004</strain>
    </source>
</reference>
<dbReference type="AlphaFoldDB" id="R7TMI3"/>
<proteinExistence type="predicted"/>
<gene>
    <name evidence="1" type="ORF">CAPTEDRAFT_210726</name>
</gene>
<dbReference type="EnsemblMetazoa" id="CapteT210726">
    <property type="protein sequence ID" value="CapteP210726"/>
    <property type="gene ID" value="CapteG210726"/>
</dbReference>
<accession>R7TMI3</accession>
<organism evidence="1">
    <name type="scientific">Capitella teleta</name>
    <name type="common">Polychaete worm</name>
    <dbReference type="NCBI Taxonomy" id="283909"/>
    <lineage>
        <taxon>Eukaryota</taxon>
        <taxon>Metazoa</taxon>
        <taxon>Spiralia</taxon>
        <taxon>Lophotrochozoa</taxon>
        <taxon>Annelida</taxon>
        <taxon>Polychaeta</taxon>
        <taxon>Sedentaria</taxon>
        <taxon>Scolecida</taxon>
        <taxon>Capitellidae</taxon>
        <taxon>Capitella</taxon>
    </lineage>
</organism>
<dbReference type="EMBL" id="AMQN01012096">
    <property type="status" value="NOT_ANNOTATED_CDS"/>
    <property type="molecule type" value="Genomic_DNA"/>
</dbReference>
<reference evidence="3" key="1">
    <citation type="submission" date="2012-12" db="EMBL/GenBank/DDBJ databases">
        <authorList>
            <person name="Hellsten U."/>
            <person name="Grimwood J."/>
            <person name="Chapman J.A."/>
            <person name="Shapiro H."/>
            <person name="Aerts A."/>
            <person name="Otillar R.P."/>
            <person name="Terry A.Y."/>
            <person name="Boore J.L."/>
            <person name="Simakov O."/>
            <person name="Marletaz F."/>
            <person name="Cho S.-J."/>
            <person name="Edsinger-Gonzales E."/>
            <person name="Havlak P."/>
            <person name="Kuo D.-H."/>
            <person name="Larsson T."/>
            <person name="Lv J."/>
            <person name="Arendt D."/>
            <person name="Savage R."/>
            <person name="Osoegawa K."/>
            <person name="de Jong P."/>
            <person name="Lindberg D.R."/>
            <person name="Seaver E.C."/>
            <person name="Weisblat D.A."/>
            <person name="Putnam N.H."/>
            <person name="Grigoriev I.V."/>
            <person name="Rokhsar D.S."/>
        </authorList>
    </citation>
    <scope>NUCLEOTIDE SEQUENCE</scope>
    <source>
        <strain evidence="3">I ESC-2004</strain>
    </source>
</reference>
<evidence type="ECO:0000313" key="2">
    <source>
        <dbReference type="EnsemblMetazoa" id="CapteP210726"/>
    </source>
</evidence>
<keyword evidence="3" id="KW-1185">Reference proteome</keyword>
<protein>
    <submittedName>
        <fullName evidence="1 2">Uncharacterized protein</fullName>
    </submittedName>
</protein>
<dbReference type="Proteomes" id="UP000014760">
    <property type="component" value="Unassembled WGS sequence"/>
</dbReference>
<evidence type="ECO:0000313" key="3">
    <source>
        <dbReference type="Proteomes" id="UP000014760"/>
    </source>
</evidence>
<name>R7TMI3_CAPTE</name>
<evidence type="ECO:0000313" key="1">
    <source>
        <dbReference type="EMBL" id="ELT94829.1"/>
    </source>
</evidence>
<dbReference type="HOGENOM" id="CLU_2186440_0_0_1"/>
<dbReference type="EMBL" id="KB309293">
    <property type="protein sequence ID" value="ELT94829.1"/>
    <property type="molecule type" value="Genomic_DNA"/>
</dbReference>